<evidence type="ECO:0000313" key="2">
    <source>
        <dbReference type="EMBL" id="MDQ0361513.1"/>
    </source>
</evidence>
<comment type="caution">
    <text evidence="2">The sequence shown here is derived from an EMBL/GenBank/DDBJ whole genome shotgun (WGS) entry which is preliminary data.</text>
</comment>
<dbReference type="Proteomes" id="UP001230220">
    <property type="component" value="Unassembled WGS sequence"/>
</dbReference>
<feature type="transmembrane region" description="Helical" evidence="1">
    <location>
        <begin position="39"/>
        <end position="56"/>
    </location>
</feature>
<dbReference type="EMBL" id="JAUSUR010000004">
    <property type="protein sequence ID" value="MDQ0361513.1"/>
    <property type="molecule type" value="Genomic_DNA"/>
</dbReference>
<gene>
    <name evidence="2" type="ORF">J2S15_002263</name>
</gene>
<keyword evidence="3" id="KW-1185">Reference proteome</keyword>
<evidence type="ECO:0000313" key="3">
    <source>
        <dbReference type="Proteomes" id="UP001230220"/>
    </source>
</evidence>
<organism evidence="2 3">
    <name type="scientific">Breznakia pachnodae</name>
    <dbReference type="NCBI Taxonomy" id="265178"/>
    <lineage>
        <taxon>Bacteria</taxon>
        <taxon>Bacillati</taxon>
        <taxon>Bacillota</taxon>
        <taxon>Erysipelotrichia</taxon>
        <taxon>Erysipelotrichales</taxon>
        <taxon>Erysipelotrichaceae</taxon>
        <taxon>Breznakia</taxon>
    </lineage>
</organism>
<keyword evidence="1" id="KW-0812">Transmembrane</keyword>
<proteinExistence type="predicted"/>
<keyword evidence="1" id="KW-0472">Membrane</keyword>
<reference evidence="2 3" key="1">
    <citation type="submission" date="2023-07" db="EMBL/GenBank/DDBJ databases">
        <title>Genomic Encyclopedia of Type Strains, Phase IV (KMG-IV): sequencing the most valuable type-strain genomes for metagenomic binning, comparative biology and taxonomic classification.</title>
        <authorList>
            <person name="Goeker M."/>
        </authorList>
    </citation>
    <scope>NUCLEOTIDE SEQUENCE [LARGE SCALE GENOMIC DNA]</scope>
    <source>
        <strain evidence="2 3">DSM 16784</strain>
    </source>
</reference>
<dbReference type="RefSeq" id="WP_307408309.1">
    <property type="nucleotide sequence ID" value="NZ_JAUSUR010000004.1"/>
</dbReference>
<protein>
    <submittedName>
        <fullName evidence="2">Uncharacterized protein</fullName>
    </submittedName>
</protein>
<keyword evidence="1" id="KW-1133">Transmembrane helix</keyword>
<sequence length="404" mass="46172">MNENNYKKYVDEVNKNNKIKEHLQEIPNKKSSKKYTKPIVALAMVVCLVIVSVFALQNNNSKPEKKKETPKTADVIPNSRKGDDGLVYLKEDVDYPNNIGISDTPLYDTLPVYENVELEYSSDGYVNQSITDIISQEQMEEDYVEPIEKILNLDPNDRTRTDNVTDWGVTTSISYSYPNGVSFTIDLHIYVAIYFENPQEYGIKDGESANEFALKVLEEFTGKPYETYNYTSAFDNPPKSNRKGYVTRSDVNDMMKTFEKMNYHLFKGDNGDELSISLPNYFGLSKAADKKMISTKQALENLKNDYGVGPTEYPDFGDPNADYEALFQEYDTIIQNALSDETYEDVLSIELYNSRHWSSYNYVYPSYLVLIKIPDDVETNAEPGETPCIIVMVTATELIHTPRE</sequence>
<evidence type="ECO:0000256" key="1">
    <source>
        <dbReference type="SAM" id="Phobius"/>
    </source>
</evidence>
<name>A0ABU0E3N7_9FIRM</name>
<accession>A0ABU0E3N7</accession>